<keyword evidence="4" id="KW-0560">Oxidoreductase</keyword>
<feature type="transmembrane region" description="Helical" evidence="7">
    <location>
        <begin position="81"/>
        <end position="98"/>
    </location>
</feature>
<dbReference type="PANTHER" id="PTHR21624:SF1">
    <property type="entry name" value="ALKYLGLYCEROL MONOOXYGENASE"/>
    <property type="match status" value="1"/>
</dbReference>
<dbReference type="InterPro" id="IPR006694">
    <property type="entry name" value="Fatty_acid_hydroxylase"/>
</dbReference>
<dbReference type="OrthoDB" id="9770329at2"/>
<dbReference type="EMBL" id="LVYD01000057">
    <property type="protein sequence ID" value="OQP61504.1"/>
    <property type="molecule type" value="Genomic_DNA"/>
</dbReference>
<keyword evidence="10" id="KW-1185">Reference proteome</keyword>
<evidence type="ECO:0000313" key="9">
    <source>
        <dbReference type="EMBL" id="OQP61504.1"/>
    </source>
</evidence>
<evidence type="ECO:0000313" key="10">
    <source>
        <dbReference type="Proteomes" id="UP000192796"/>
    </source>
</evidence>
<dbReference type="Proteomes" id="UP000192796">
    <property type="component" value="Unassembled WGS sequence"/>
</dbReference>
<dbReference type="GO" id="GO:0050479">
    <property type="term" value="F:glyceryl-ether monooxygenase activity"/>
    <property type="evidence" value="ECO:0007669"/>
    <property type="project" value="TreeGrafter"/>
</dbReference>
<feature type="domain" description="Fatty acid hydroxylase" evidence="8">
    <location>
        <begin position="84"/>
        <end position="217"/>
    </location>
</feature>
<dbReference type="GO" id="GO:0012505">
    <property type="term" value="C:endomembrane system"/>
    <property type="evidence" value="ECO:0007669"/>
    <property type="project" value="UniProtKB-SubCell"/>
</dbReference>
<dbReference type="GO" id="GO:0005506">
    <property type="term" value="F:iron ion binding"/>
    <property type="evidence" value="ECO:0007669"/>
    <property type="project" value="InterPro"/>
</dbReference>
<accession>A0A1V9FT33</accession>
<dbReference type="GO" id="GO:0006643">
    <property type="term" value="P:membrane lipid metabolic process"/>
    <property type="evidence" value="ECO:0007669"/>
    <property type="project" value="TreeGrafter"/>
</dbReference>
<evidence type="ECO:0000256" key="3">
    <source>
        <dbReference type="ARBA" id="ARBA00022989"/>
    </source>
</evidence>
<name>A0A1V9FT33_9BACT</name>
<dbReference type="InterPro" id="IPR051689">
    <property type="entry name" value="Sterol_desaturase/TMEM195"/>
</dbReference>
<sequence>MHVLYDQLVLLLSTPLYIVIIGAELLMSHLEGVKAYTWKDTFQNFCLSLFTGLTDVAMRGVSLLALTFFFSYSFFNWQHAVAYWVILLLFTDMMHYWLHRLGHQCRLFWAVHVNHHTSTHFNFTVGFRSGVLEPFYSFLFFIPVALMGFRPVDIFFMYSVCQVWGILTHTEKVKKLGWLEYIFVTPSHHRVHHASNPKYLDKNLGTVFIFWDKLFGTFQSELPPQQYEPIRYGIVHPPDNDSIPTLIFHEWAAIVKDLRRPGTSFRQKLMYLFGPPGWSHDRSRMTSEDLRKQDKNFQDVKPLKNVICK</sequence>
<evidence type="ECO:0000256" key="1">
    <source>
        <dbReference type="ARBA" id="ARBA00004127"/>
    </source>
</evidence>
<evidence type="ECO:0000256" key="4">
    <source>
        <dbReference type="ARBA" id="ARBA00023002"/>
    </source>
</evidence>
<evidence type="ECO:0000256" key="6">
    <source>
        <dbReference type="ARBA" id="ARBA00023136"/>
    </source>
</evidence>
<evidence type="ECO:0000256" key="7">
    <source>
        <dbReference type="SAM" id="Phobius"/>
    </source>
</evidence>
<keyword evidence="5" id="KW-0443">Lipid metabolism</keyword>
<comment type="caution">
    <text evidence="9">The sequence shown here is derived from an EMBL/GenBank/DDBJ whole genome shotgun (WGS) entry which is preliminary data.</text>
</comment>
<protein>
    <submittedName>
        <fullName evidence="9">Sterol desaturase</fullName>
    </submittedName>
</protein>
<dbReference type="RefSeq" id="WP_081150689.1">
    <property type="nucleotide sequence ID" value="NZ_LVYD01000057.1"/>
</dbReference>
<feature type="transmembrane region" description="Helical" evidence="7">
    <location>
        <begin position="47"/>
        <end position="75"/>
    </location>
</feature>
<keyword evidence="6 7" id="KW-0472">Membrane</keyword>
<evidence type="ECO:0000259" key="8">
    <source>
        <dbReference type="Pfam" id="PF04116"/>
    </source>
</evidence>
<dbReference type="STRING" id="1703345.A3860_31760"/>
<proteinExistence type="predicted"/>
<comment type="subcellular location">
    <subcellularLocation>
        <location evidence="1">Endomembrane system</location>
        <topology evidence="1">Multi-pass membrane protein</topology>
    </subcellularLocation>
</comment>
<feature type="transmembrane region" description="Helical" evidence="7">
    <location>
        <begin position="6"/>
        <end position="26"/>
    </location>
</feature>
<reference evidence="9 10" key="1">
    <citation type="submission" date="2016-03" db="EMBL/GenBank/DDBJ databases">
        <title>Niastella vici sp. nov., isolated from farmland soil.</title>
        <authorList>
            <person name="Chen L."/>
            <person name="Wang D."/>
            <person name="Yang S."/>
            <person name="Wang G."/>
        </authorList>
    </citation>
    <scope>NUCLEOTIDE SEQUENCE [LARGE SCALE GENOMIC DNA]</scope>
    <source>
        <strain evidence="9 10">DJ57</strain>
    </source>
</reference>
<keyword evidence="2 7" id="KW-0812">Transmembrane</keyword>
<organism evidence="9 10">
    <name type="scientific">Niastella vici</name>
    <dbReference type="NCBI Taxonomy" id="1703345"/>
    <lineage>
        <taxon>Bacteria</taxon>
        <taxon>Pseudomonadati</taxon>
        <taxon>Bacteroidota</taxon>
        <taxon>Chitinophagia</taxon>
        <taxon>Chitinophagales</taxon>
        <taxon>Chitinophagaceae</taxon>
        <taxon>Niastella</taxon>
    </lineage>
</organism>
<dbReference type="PANTHER" id="PTHR21624">
    <property type="entry name" value="STEROL DESATURASE-RELATED PROTEIN"/>
    <property type="match status" value="1"/>
</dbReference>
<evidence type="ECO:0000256" key="5">
    <source>
        <dbReference type="ARBA" id="ARBA00023098"/>
    </source>
</evidence>
<keyword evidence="3 7" id="KW-1133">Transmembrane helix</keyword>
<evidence type="ECO:0000256" key="2">
    <source>
        <dbReference type="ARBA" id="ARBA00022692"/>
    </source>
</evidence>
<gene>
    <name evidence="9" type="ORF">A3860_31760</name>
</gene>
<dbReference type="GO" id="GO:0016020">
    <property type="term" value="C:membrane"/>
    <property type="evidence" value="ECO:0007669"/>
    <property type="project" value="GOC"/>
</dbReference>
<dbReference type="Pfam" id="PF04116">
    <property type="entry name" value="FA_hydroxylase"/>
    <property type="match status" value="1"/>
</dbReference>
<feature type="transmembrane region" description="Helical" evidence="7">
    <location>
        <begin position="135"/>
        <end position="158"/>
    </location>
</feature>
<dbReference type="GO" id="GO:0008610">
    <property type="term" value="P:lipid biosynthetic process"/>
    <property type="evidence" value="ECO:0007669"/>
    <property type="project" value="InterPro"/>
</dbReference>
<dbReference type="AlphaFoldDB" id="A0A1V9FT33"/>